<organism evidence="1 2">
    <name type="scientific">Enterobacter quasihormaechei</name>
    <dbReference type="NCBI Taxonomy" id="2529382"/>
    <lineage>
        <taxon>Bacteria</taxon>
        <taxon>Pseudomonadati</taxon>
        <taxon>Pseudomonadota</taxon>
        <taxon>Gammaproteobacteria</taxon>
        <taxon>Enterobacterales</taxon>
        <taxon>Enterobacteriaceae</taxon>
        <taxon>Enterobacter</taxon>
    </lineage>
</organism>
<accession>A0AAE8QWA5</accession>
<reference evidence="1 2" key="1">
    <citation type="submission" date="2019-02" db="EMBL/GenBank/DDBJ databases">
        <title>The draft genome of Enterobacter spp. strains.</title>
        <authorList>
            <person name="Wang C."/>
            <person name="Feng Y."/>
            <person name="Zong Z."/>
        </authorList>
    </citation>
    <scope>NUCLEOTIDE SEQUENCE [LARGE SCALE GENOMIC DNA]</scope>
    <source>
        <strain evidence="1 2">WCHEQ120003</strain>
    </source>
</reference>
<sequence>MILAISSSFDKTIDYISQKHGPDEFYRFNIDHLSDYEISYGKNGFSLKNNEGLTLSEENCSSIYYRKPTPETLPDFIKKMYHPHIYREVFAFTDGITEAFSGTCLTKPSILRKADNKIFQLRTALSLGFKIPTPLITNCIDNVIDELTTPIVKPLSSGIIEHENKKEFVQTNFVDFSKSTKTLKYSPCYFQNFQEKDYEVRITIIDEHFYPVKIASRNKLDWRKSNNHIDYDIIDIPTHIKEKSLLLMNKLDLKFGCFDFIVSEGEWYYLEVNANGQWVWLEIELGLDISKKIMDYLQ</sequence>
<dbReference type="AlphaFoldDB" id="A0AAE8QWA5"/>
<evidence type="ECO:0008006" key="3">
    <source>
        <dbReference type="Google" id="ProtNLM"/>
    </source>
</evidence>
<name>A0AAE8QWA5_9ENTR</name>
<dbReference type="PANTHER" id="PTHR21621">
    <property type="entry name" value="RIBOSOMAL PROTEIN S6 MODIFICATION PROTEIN"/>
    <property type="match status" value="1"/>
</dbReference>
<dbReference type="RefSeq" id="WP_131637084.1">
    <property type="nucleotide sequence ID" value="NZ_SJON01000009.1"/>
</dbReference>
<dbReference type="Gene3D" id="3.30.470.20">
    <property type="entry name" value="ATP-grasp fold, B domain"/>
    <property type="match status" value="1"/>
</dbReference>
<proteinExistence type="predicted"/>
<dbReference type="Proteomes" id="UP000291623">
    <property type="component" value="Unassembled WGS sequence"/>
</dbReference>
<dbReference type="GeneID" id="92385703"/>
<dbReference type="EMBL" id="SJON01000009">
    <property type="protein sequence ID" value="TCB86084.1"/>
    <property type="molecule type" value="Genomic_DNA"/>
</dbReference>
<protein>
    <recommendedName>
        <fullName evidence="3">ATP-grasp fold RimK-type domain-containing protein</fullName>
    </recommendedName>
</protein>
<dbReference type="PANTHER" id="PTHR21621:SF7">
    <property type="entry name" value="RIBOSOMAL PROTEIN BS6--L-GLUTAMATE LIGASE"/>
    <property type="match status" value="1"/>
</dbReference>
<dbReference type="GO" id="GO:0005737">
    <property type="term" value="C:cytoplasm"/>
    <property type="evidence" value="ECO:0007669"/>
    <property type="project" value="TreeGrafter"/>
</dbReference>
<dbReference type="GO" id="GO:0018169">
    <property type="term" value="F:ribosomal S6-glutamic acid ligase activity"/>
    <property type="evidence" value="ECO:0007669"/>
    <property type="project" value="TreeGrafter"/>
</dbReference>
<evidence type="ECO:0000313" key="1">
    <source>
        <dbReference type="EMBL" id="TCB86084.1"/>
    </source>
</evidence>
<dbReference type="SUPFAM" id="SSF56059">
    <property type="entry name" value="Glutathione synthetase ATP-binding domain-like"/>
    <property type="match status" value="1"/>
</dbReference>
<comment type="caution">
    <text evidence="1">The sequence shown here is derived from an EMBL/GenBank/DDBJ whole genome shotgun (WGS) entry which is preliminary data.</text>
</comment>
<gene>
    <name evidence="1" type="ORF">E0L16_13025</name>
</gene>
<evidence type="ECO:0000313" key="2">
    <source>
        <dbReference type="Proteomes" id="UP000291623"/>
    </source>
</evidence>
<dbReference type="GO" id="GO:0009432">
    <property type="term" value="P:SOS response"/>
    <property type="evidence" value="ECO:0007669"/>
    <property type="project" value="TreeGrafter"/>
</dbReference>